<name>A0A2P6Q3W4_ROSCH</name>
<gene>
    <name evidence="1" type="ORF">RchiOBHm_Chr5g0007391</name>
</gene>
<evidence type="ECO:0000313" key="2">
    <source>
        <dbReference type="Proteomes" id="UP000238479"/>
    </source>
</evidence>
<dbReference type="Gramene" id="PRQ28844">
    <property type="protein sequence ID" value="PRQ28844"/>
    <property type="gene ID" value="RchiOBHm_Chr5g0007391"/>
</dbReference>
<comment type="caution">
    <text evidence="1">The sequence shown here is derived from an EMBL/GenBank/DDBJ whole genome shotgun (WGS) entry which is preliminary data.</text>
</comment>
<evidence type="ECO:0000313" key="1">
    <source>
        <dbReference type="EMBL" id="PRQ28844.1"/>
    </source>
</evidence>
<reference evidence="1 2" key="1">
    <citation type="journal article" date="2018" name="Nat. Genet.">
        <title>The Rosa genome provides new insights in the design of modern roses.</title>
        <authorList>
            <person name="Bendahmane M."/>
        </authorList>
    </citation>
    <scope>NUCLEOTIDE SEQUENCE [LARGE SCALE GENOMIC DNA]</scope>
    <source>
        <strain evidence="2">cv. Old Blush</strain>
    </source>
</reference>
<keyword evidence="2" id="KW-1185">Reference proteome</keyword>
<dbReference type="AlphaFoldDB" id="A0A2P6Q3W4"/>
<accession>A0A2P6Q3W4</accession>
<organism evidence="1 2">
    <name type="scientific">Rosa chinensis</name>
    <name type="common">China rose</name>
    <dbReference type="NCBI Taxonomy" id="74649"/>
    <lineage>
        <taxon>Eukaryota</taxon>
        <taxon>Viridiplantae</taxon>
        <taxon>Streptophyta</taxon>
        <taxon>Embryophyta</taxon>
        <taxon>Tracheophyta</taxon>
        <taxon>Spermatophyta</taxon>
        <taxon>Magnoliopsida</taxon>
        <taxon>eudicotyledons</taxon>
        <taxon>Gunneridae</taxon>
        <taxon>Pentapetalae</taxon>
        <taxon>rosids</taxon>
        <taxon>fabids</taxon>
        <taxon>Rosales</taxon>
        <taxon>Rosaceae</taxon>
        <taxon>Rosoideae</taxon>
        <taxon>Rosoideae incertae sedis</taxon>
        <taxon>Rosa</taxon>
    </lineage>
</organism>
<dbReference type="Proteomes" id="UP000238479">
    <property type="component" value="Chromosome 5"/>
</dbReference>
<protein>
    <submittedName>
        <fullName evidence="1">Uncharacterized protein</fullName>
    </submittedName>
</protein>
<dbReference type="EMBL" id="PDCK01000043">
    <property type="protein sequence ID" value="PRQ28844.1"/>
    <property type="molecule type" value="Genomic_DNA"/>
</dbReference>
<sequence length="101" mass="11362">MTTAPTTKTHDSSSLWFKKQHPQANFSYFIQFESIHINKLANSASQSAPCTDNSRVVVHVRKRGKVYLTVRRNEASEASLAHPPPPWSCSGINRRLVILKS</sequence>
<proteinExistence type="predicted"/>